<keyword evidence="1" id="KW-0472">Membrane</keyword>
<name>A0AAJ6Z978_PAPXU</name>
<dbReference type="AlphaFoldDB" id="A0AAJ6Z978"/>
<dbReference type="RefSeq" id="XP_013167722.1">
    <property type="nucleotide sequence ID" value="XM_013312268.1"/>
</dbReference>
<evidence type="ECO:0000256" key="1">
    <source>
        <dbReference type="SAM" id="Phobius"/>
    </source>
</evidence>
<reference evidence="2" key="1">
    <citation type="submission" date="2025-08" db="UniProtKB">
        <authorList>
            <consortium name="RefSeq"/>
        </authorList>
    </citation>
    <scope>IDENTIFICATION</scope>
</reference>
<organism evidence="2">
    <name type="scientific">Papilio xuthus</name>
    <name type="common">Asian swallowtail butterfly</name>
    <dbReference type="NCBI Taxonomy" id="66420"/>
    <lineage>
        <taxon>Eukaryota</taxon>
        <taxon>Metazoa</taxon>
        <taxon>Ecdysozoa</taxon>
        <taxon>Arthropoda</taxon>
        <taxon>Hexapoda</taxon>
        <taxon>Insecta</taxon>
        <taxon>Pterygota</taxon>
        <taxon>Neoptera</taxon>
        <taxon>Endopterygota</taxon>
        <taxon>Lepidoptera</taxon>
        <taxon>Glossata</taxon>
        <taxon>Ditrysia</taxon>
        <taxon>Papilionoidea</taxon>
        <taxon>Papilionidae</taxon>
        <taxon>Papilioninae</taxon>
        <taxon>Papilio</taxon>
    </lineage>
</organism>
<dbReference type="KEGG" id="pxu:106117815"/>
<keyword evidence="1" id="KW-0812">Transmembrane</keyword>
<keyword evidence="1" id="KW-1133">Transmembrane helix</keyword>
<dbReference type="Proteomes" id="UP000694872">
    <property type="component" value="Unplaced"/>
</dbReference>
<feature type="transmembrane region" description="Helical" evidence="1">
    <location>
        <begin position="21"/>
        <end position="38"/>
    </location>
</feature>
<dbReference type="GeneID" id="106117815"/>
<gene>
    <name evidence="2" type="primary">LOC106117815</name>
</gene>
<proteinExistence type="predicted"/>
<protein>
    <submittedName>
        <fullName evidence="2">Uncharacterized protein LOC106117815</fullName>
    </submittedName>
</protein>
<evidence type="ECO:0000313" key="2">
    <source>
        <dbReference type="RefSeq" id="XP_013167722.1"/>
    </source>
</evidence>
<accession>A0AAJ6Z978</accession>
<sequence>MEQPLPKGRKSLNTKHGHLKTSTYAIFILLTLLFGFIFQCPLGDPCKHFTLIKEQYLSLQSDKGSEYICEAYKLFIEGMKKGLEMCQYLFRLFRDVLYQLKIKIYKVLSLLDPDDLCHYACFGTAEYKPMKKIRNKSSM</sequence>